<dbReference type="EMBL" id="JAJEQF010000004">
    <property type="protein sequence ID" value="MCC2166723.1"/>
    <property type="molecule type" value="Genomic_DNA"/>
</dbReference>
<feature type="transmembrane region" description="Helical" evidence="1">
    <location>
        <begin position="257"/>
        <end position="278"/>
    </location>
</feature>
<name>A0AAE3AS04_9FIRM</name>
<keyword evidence="4" id="KW-1185">Reference proteome</keyword>
<evidence type="ECO:0000256" key="1">
    <source>
        <dbReference type="SAM" id="Phobius"/>
    </source>
</evidence>
<dbReference type="InterPro" id="IPR050879">
    <property type="entry name" value="Acyltransferase_3"/>
</dbReference>
<feature type="transmembrane region" description="Helical" evidence="1">
    <location>
        <begin position="195"/>
        <end position="212"/>
    </location>
</feature>
<feature type="domain" description="Acyltransferase 3" evidence="2">
    <location>
        <begin position="16"/>
        <end position="307"/>
    </location>
</feature>
<dbReference type="GO" id="GO:0009103">
    <property type="term" value="P:lipopolysaccharide biosynthetic process"/>
    <property type="evidence" value="ECO:0007669"/>
    <property type="project" value="TreeGrafter"/>
</dbReference>
<keyword evidence="3" id="KW-0012">Acyltransferase</keyword>
<evidence type="ECO:0000259" key="2">
    <source>
        <dbReference type="Pfam" id="PF01757"/>
    </source>
</evidence>
<evidence type="ECO:0000313" key="4">
    <source>
        <dbReference type="Proteomes" id="UP001199355"/>
    </source>
</evidence>
<dbReference type="RefSeq" id="WP_308727751.1">
    <property type="nucleotide sequence ID" value="NZ_JAJEQF010000004.1"/>
</dbReference>
<feature type="transmembrane region" description="Helical" evidence="1">
    <location>
        <begin position="46"/>
        <end position="66"/>
    </location>
</feature>
<feature type="transmembrane region" description="Helical" evidence="1">
    <location>
        <begin position="87"/>
        <end position="113"/>
    </location>
</feature>
<sequence length="323" mass="36935">MTQRKAFLTKEQSLMLRGIAIFLVLISHYAVWIGEIFHSDLLEYGLGRFGVYGVDLFFAVSGYGLVKSVGKKRINGTFLWKRFKTVYLPYLLIVGLITVYDGGISGMTGWVSFLTGAEYWYIRNILVFYLAFYVVYRLSDRSWVRMLLMAVCLTAYSGLLIWQGRALFWYISNVTFLFGMLLAQYERQLLKAAGFLYPLQLLALAVGMYFVIKTGLEGYTVIPPLEEKIRSGLLAGLIWTYLMVQGCAFLHEKIRWLEAVGSFSLELYLCHMFVFYRVVNDWLPQQENVVQIVAAVTIAVALAWVIHMLFDLLWKAAAALSGR</sequence>
<protein>
    <submittedName>
        <fullName evidence="3">Acyltransferase</fullName>
    </submittedName>
</protein>
<dbReference type="Proteomes" id="UP001199355">
    <property type="component" value="Unassembled WGS sequence"/>
</dbReference>
<proteinExistence type="predicted"/>
<reference evidence="3 4" key="1">
    <citation type="submission" date="2021-10" db="EMBL/GenBank/DDBJ databases">
        <title>Anaerobic single-cell dispensing facilitates the cultivation of human gut bacteria.</title>
        <authorList>
            <person name="Afrizal A."/>
        </authorList>
    </citation>
    <scope>NUCLEOTIDE SEQUENCE [LARGE SCALE GENOMIC DNA]</scope>
    <source>
        <strain evidence="3 4">CLA-AA-H244</strain>
    </source>
</reference>
<dbReference type="Pfam" id="PF01757">
    <property type="entry name" value="Acyl_transf_3"/>
    <property type="match status" value="1"/>
</dbReference>
<feature type="transmembrane region" description="Helical" evidence="1">
    <location>
        <begin position="119"/>
        <end position="136"/>
    </location>
</feature>
<feature type="transmembrane region" description="Helical" evidence="1">
    <location>
        <begin position="232"/>
        <end position="250"/>
    </location>
</feature>
<organism evidence="3 4">
    <name type="scientific">Gallintestinimicrobium propionicum</name>
    <dbReference type="NCBI Taxonomy" id="2981770"/>
    <lineage>
        <taxon>Bacteria</taxon>
        <taxon>Bacillati</taxon>
        <taxon>Bacillota</taxon>
        <taxon>Clostridia</taxon>
        <taxon>Lachnospirales</taxon>
        <taxon>Lachnospiraceae</taxon>
        <taxon>Gallintestinimicrobium</taxon>
    </lineage>
</organism>
<dbReference type="GO" id="GO:0016747">
    <property type="term" value="F:acyltransferase activity, transferring groups other than amino-acyl groups"/>
    <property type="evidence" value="ECO:0007669"/>
    <property type="project" value="InterPro"/>
</dbReference>
<keyword evidence="1" id="KW-0472">Membrane</keyword>
<dbReference type="GO" id="GO:0016020">
    <property type="term" value="C:membrane"/>
    <property type="evidence" value="ECO:0007669"/>
    <property type="project" value="TreeGrafter"/>
</dbReference>
<accession>A0AAE3AS04</accession>
<dbReference type="InterPro" id="IPR002656">
    <property type="entry name" value="Acyl_transf_3_dom"/>
</dbReference>
<dbReference type="PANTHER" id="PTHR23028:SF53">
    <property type="entry name" value="ACYL_TRANSF_3 DOMAIN-CONTAINING PROTEIN"/>
    <property type="match status" value="1"/>
</dbReference>
<keyword evidence="3" id="KW-0808">Transferase</keyword>
<feature type="transmembrane region" description="Helical" evidence="1">
    <location>
        <begin position="290"/>
        <end position="314"/>
    </location>
</feature>
<feature type="transmembrane region" description="Helical" evidence="1">
    <location>
        <begin position="143"/>
        <end position="161"/>
    </location>
</feature>
<evidence type="ECO:0000313" key="3">
    <source>
        <dbReference type="EMBL" id="MCC2166723.1"/>
    </source>
</evidence>
<dbReference type="AlphaFoldDB" id="A0AAE3AS04"/>
<dbReference type="PANTHER" id="PTHR23028">
    <property type="entry name" value="ACETYLTRANSFERASE"/>
    <property type="match status" value="1"/>
</dbReference>
<gene>
    <name evidence="3" type="ORF">LKD45_03235</name>
</gene>
<feature type="transmembrane region" description="Helical" evidence="1">
    <location>
        <begin position="14"/>
        <end position="34"/>
    </location>
</feature>
<keyword evidence="1" id="KW-1133">Transmembrane helix</keyword>
<keyword evidence="1" id="KW-0812">Transmembrane</keyword>
<feature type="transmembrane region" description="Helical" evidence="1">
    <location>
        <begin position="167"/>
        <end position="183"/>
    </location>
</feature>
<comment type="caution">
    <text evidence="3">The sequence shown here is derived from an EMBL/GenBank/DDBJ whole genome shotgun (WGS) entry which is preliminary data.</text>
</comment>